<comment type="caution">
    <text evidence="2">The sequence shown here is derived from an EMBL/GenBank/DDBJ whole genome shotgun (WGS) entry which is preliminary data.</text>
</comment>
<dbReference type="InterPro" id="IPR021443">
    <property type="entry name" value="DUF3093"/>
</dbReference>
<evidence type="ECO:0000313" key="2">
    <source>
        <dbReference type="EMBL" id="RNL64869.1"/>
    </source>
</evidence>
<dbReference type="EMBL" id="RJSE01000003">
    <property type="protein sequence ID" value="RNL64869.1"/>
    <property type="molecule type" value="Genomic_DNA"/>
</dbReference>
<keyword evidence="1" id="KW-0812">Transmembrane</keyword>
<organism evidence="2 3">
    <name type="scientific">Nocardioides marmoriginsengisoli</name>
    <dbReference type="NCBI Taxonomy" id="661483"/>
    <lineage>
        <taxon>Bacteria</taxon>
        <taxon>Bacillati</taxon>
        <taxon>Actinomycetota</taxon>
        <taxon>Actinomycetes</taxon>
        <taxon>Propionibacteriales</taxon>
        <taxon>Nocardioidaceae</taxon>
        <taxon>Nocardioides</taxon>
    </lineage>
</organism>
<gene>
    <name evidence="2" type="ORF">EFK50_02475</name>
</gene>
<proteinExistence type="predicted"/>
<dbReference type="Proteomes" id="UP000267128">
    <property type="component" value="Unassembled WGS sequence"/>
</dbReference>
<keyword evidence="3" id="KW-1185">Reference proteome</keyword>
<feature type="transmembrane region" description="Helical" evidence="1">
    <location>
        <begin position="20"/>
        <end position="37"/>
    </location>
</feature>
<dbReference type="RefSeq" id="WP_123225972.1">
    <property type="nucleotide sequence ID" value="NZ_RJSE01000003.1"/>
</dbReference>
<reference evidence="2 3" key="1">
    <citation type="submission" date="2018-11" db="EMBL/GenBank/DDBJ databases">
        <authorList>
            <person name="Li F."/>
        </authorList>
    </citation>
    <scope>NUCLEOTIDE SEQUENCE [LARGE SCALE GENOMIC DNA]</scope>
    <source>
        <strain evidence="2 3">Gsoil 097</strain>
    </source>
</reference>
<dbReference type="AlphaFoldDB" id="A0A3N0CNF0"/>
<accession>A0A3N0CNF0</accession>
<dbReference type="Pfam" id="PF11292">
    <property type="entry name" value="DUF3093"/>
    <property type="match status" value="1"/>
</dbReference>
<protein>
    <submittedName>
        <fullName evidence="2">DUF3093 domain-containing protein</fullName>
    </submittedName>
</protein>
<keyword evidence="1" id="KW-0472">Membrane</keyword>
<sequence>MPTHTAPPVYAERLYVPLRWWVQATMFLATVWLAFTVALPPWLAASASGSMLAVVFGLFAWVGSVRVEVRDGVLHVGRAKIALEHLGAAEPLDKDATRRVHGVDADVRAFLQTRPYLSRSVRVPIEDPADPTPYWLVSTRHPRQLAAALGGPAR</sequence>
<feature type="transmembrane region" description="Helical" evidence="1">
    <location>
        <begin position="43"/>
        <end position="62"/>
    </location>
</feature>
<evidence type="ECO:0000256" key="1">
    <source>
        <dbReference type="SAM" id="Phobius"/>
    </source>
</evidence>
<dbReference type="OrthoDB" id="3217020at2"/>
<keyword evidence="1" id="KW-1133">Transmembrane helix</keyword>
<evidence type="ECO:0000313" key="3">
    <source>
        <dbReference type="Proteomes" id="UP000267128"/>
    </source>
</evidence>
<name>A0A3N0CNF0_9ACTN</name>